<feature type="transmembrane region" description="Helical" evidence="6">
    <location>
        <begin position="272"/>
        <end position="291"/>
    </location>
</feature>
<dbReference type="EMBL" id="CP116942">
    <property type="protein sequence ID" value="WCO66326.1"/>
    <property type="molecule type" value="Genomic_DNA"/>
</dbReference>
<evidence type="ECO:0000256" key="2">
    <source>
        <dbReference type="ARBA" id="ARBA00009142"/>
    </source>
</evidence>
<evidence type="ECO:0000313" key="8">
    <source>
        <dbReference type="EMBL" id="WCO66326.1"/>
    </source>
</evidence>
<organism evidence="8 9">
    <name type="scientific">Iamia majanohamensis</name>
    <dbReference type="NCBI Taxonomy" id="467976"/>
    <lineage>
        <taxon>Bacteria</taxon>
        <taxon>Bacillati</taxon>
        <taxon>Actinomycetota</taxon>
        <taxon>Acidimicrobiia</taxon>
        <taxon>Acidimicrobiales</taxon>
        <taxon>Iamiaceae</taxon>
        <taxon>Iamia</taxon>
    </lineage>
</organism>
<keyword evidence="6" id="KW-1003">Cell membrane</keyword>
<evidence type="ECO:0000256" key="6">
    <source>
        <dbReference type="RuleBase" id="RU363041"/>
    </source>
</evidence>
<keyword evidence="3 6" id="KW-0812">Transmembrane</keyword>
<name>A0AAE9YEC1_9ACTN</name>
<sequence length="292" mass="29271">MRGLLASPLGLLIGLSLGALGGGGSILAVPALVYGAGENATAATTTSLLVVGVASLLGMGSHWKAGRVRLGPGLVFGVTGLGGSAIGTALNRHVDPDVLLLTFSVVMVIAAAGMWKRGGSPDCIDDENPETIDGPGPSLTSTGGPGSTGNVAVADPPRTERPTRIHLDARTIPKILLAGTIVGLMTGFFGVGGGFVIVPALVLTLGFTMPDAVGTSLVVIALNAAMALALRAGSVDIQWDDALPFVILAVIGTLLGRRLADRLNPVTLTRGFVGLLVLVAIYTAASSTVALT</sequence>
<feature type="transmembrane region" description="Helical" evidence="6">
    <location>
        <begin position="212"/>
        <end position="230"/>
    </location>
</feature>
<evidence type="ECO:0000256" key="7">
    <source>
        <dbReference type="SAM" id="MobiDB-lite"/>
    </source>
</evidence>
<feature type="transmembrane region" description="Helical" evidence="6">
    <location>
        <begin position="98"/>
        <end position="115"/>
    </location>
</feature>
<evidence type="ECO:0000256" key="3">
    <source>
        <dbReference type="ARBA" id="ARBA00022692"/>
    </source>
</evidence>
<dbReference type="GO" id="GO:0005886">
    <property type="term" value="C:plasma membrane"/>
    <property type="evidence" value="ECO:0007669"/>
    <property type="project" value="UniProtKB-SubCell"/>
</dbReference>
<evidence type="ECO:0000313" key="9">
    <source>
        <dbReference type="Proteomes" id="UP001216390"/>
    </source>
</evidence>
<dbReference type="InterPro" id="IPR002781">
    <property type="entry name" value="TM_pro_TauE-like"/>
</dbReference>
<dbReference type="Pfam" id="PF01925">
    <property type="entry name" value="TauE"/>
    <property type="match status" value="1"/>
</dbReference>
<accession>A0AAE9YEC1</accession>
<dbReference type="Proteomes" id="UP001216390">
    <property type="component" value="Chromosome"/>
</dbReference>
<feature type="transmembrane region" description="Helical" evidence="6">
    <location>
        <begin position="45"/>
        <end position="63"/>
    </location>
</feature>
<dbReference type="InterPro" id="IPR051598">
    <property type="entry name" value="TSUP/Inactive_protease-like"/>
</dbReference>
<proteinExistence type="inferred from homology"/>
<comment type="subcellular location">
    <subcellularLocation>
        <location evidence="6">Cell membrane</location>
        <topology evidence="6">Multi-pass membrane protein</topology>
    </subcellularLocation>
    <subcellularLocation>
        <location evidence="1">Membrane</location>
        <topology evidence="1">Multi-pass membrane protein</topology>
    </subcellularLocation>
</comment>
<comment type="similarity">
    <text evidence="2 6">Belongs to the 4-toluene sulfonate uptake permease (TSUP) (TC 2.A.102) family.</text>
</comment>
<protein>
    <recommendedName>
        <fullName evidence="6">Probable membrane transporter protein</fullName>
    </recommendedName>
</protein>
<dbReference type="AlphaFoldDB" id="A0AAE9YEC1"/>
<evidence type="ECO:0000256" key="4">
    <source>
        <dbReference type="ARBA" id="ARBA00022989"/>
    </source>
</evidence>
<evidence type="ECO:0000256" key="1">
    <source>
        <dbReference type="ARBA" id="ARBA00004141"/>
    </source>
</evidence>
<evidence type="ECO:0000256" key="5">
    <source>
        <dbReference type="ARBA" id="ARBA00023136"/>
    </source>
</evidence>
<keyword evidence="4 6" id="KW-1133">Transmembrane helix</keyword>
<gene>
    <name evidence="8" type="ORF">PO878_17640</name>
</gene>
<keyword evidence="9" id="KW-1185">Reference proteome</keyword>
<dbReference type="PANTHER" id="PTHR43701:SF2">
    <property type="entry name" value="MEMBRANE TRANSPORTER PROTEIN YJNA-RELATED"/>
    <property type="match status" value="1"/>
</dbReference>
<dbReference type="PANTHER" id="PTHR43701">
    <property type="entry name" value="MEMBRANE TRANSPORTER PROTEIN MJ0441-RELATED"/>
    <property type="match status" value="1"/>
</dbReference>
<feature type="transmembrane region" description="Helical" evidence="6">
    <location>
        <begin position="70"/>
        <end position="92"/>
    </location>
</feature>
<reference evidence="8" key="1">
    <citation type="submission" date="2023-01" db="EMBL/GenBank/DDBJ databases">
        <title>The diversity of Class Acidimicrobiia in South China Sea sediment environments and the proposal of Iamia marina sp. nov., a novel species of the genus Iamia.</title>
        <authorList>
            <person name="He Y."/>
            <person name="Tian X."/>
        </authorList>
    </citation>
    <scope>NUCLEOTIDE SEQUENCE</scope>
    <source>
        <strain evidence="8">DSM 19957</strain>
    </source>
</reference>
<feature type="transmembrane region" description="Helical" evidence="6">
    <location>
        <begin position="175"/>
        <end position="206"/>
    </location>
</feature>
<feature type="region of interest" description="Disordered" evidence="7">
    <location>
        <begin position="122"/>
        <end position="162"/>
    </location>
</feature>
<dbReference type="RefSeq" id="WP_272735849.1">
    <property type="nucleotide sequence ID" value="NZ_CP116942.1"/>
</dbReference>
<keyword evidence="5 6" id="KW-0472">Membrane</keyword>
<feature type="transmembrane region" description="Helical" evidence="6">
    <location>
        <begin position="242"/>
        <end position="260"/>
    </location>
</feature>
<dbReference type="KEGG" id="ima:PO878_17640"/>